<dbReference type="Proteomes" id="UP001497382">
    <property type="component" value="Unassembled WGS sequence"/>
</dbReference>
<dbReference type="AlphaFoldDB" id="A0AAV2A418"/>
<name>A0AAV2A418_9ARAC</name>
<feature type="non-terminal residue" evidence="1">
    <location>
        <position position="39"/>
    </location>
</feature>
<evidence type="ECO:0000313" key="2">
    <source>
        <dbReference type="Proteomes" id="UP001497382"/>
    </source>
</evidence>
<organism evidence="1 2">
    <name type="scientific">Larinioides sclopetarius</name>
    <dbReference type="NCBI Taxonomy" id="280406"/>
    <lineage>
        <taxon>Eukaryota</taxon>
        <taxon>Metazoa</taxon>
        <taxon>Ecdysozoa</taxon>
        <taxon>Arthropoda</taxon>
        <taxon>Chelicerata</taxon>
        <taxon>Arachnida</taxon>
        <taxon>Araneae</taxon>
        <taxon>Araneomorphae</taxon>
        <taxon>Entelegynae</taxon>
        <taxon>Araneoidea</taxon>
        <taxon>Araneidae</taxon>
        <taxon>Larinioides</taxon>
    </lineage>
</organism>
<gene>
    <name evidence="1" type="ORF">LARSCL_LOCUS9993</name>
</gene>
<comment type="caution">
    <text evidence="1">The sequence shown here is derived from an EMBL/GenBank/DDBJ whole genome shotgun (WGS) entry which is preliminary data.</text>
</comment>
<dbReference type="EMBL" id="CAXIEN010000116">
    <property type="protein sequence ID" value="CAL1278787.1"/>
    <property type="molecule type" value="Genomic_DNA"/>
</dbReference>
<proteinExistence type="predicted"/>
<reference evidence="1 2" key="1">
    <citation type="submission" date="2024-04" db="EMBL/GenBank/DDBJ databases">
        <authorList>
            <person name="Rising A."/>
            <person name="Reimegard J."/>
            <person name="Sonavane S."/>
            <person name="Akerstrom W."/>
            <person name="Nylinder S."/>
            <person name="Hedman E."/>
            <person name="Kallberg Y."/>
        </authorList>
    </citation>
    <scope>NUCLEOTIDE SEQUENCE [LARGE SCALE GENOMIC DNA]</scope>
</reference>
<sequence length="39" mass="4498">MKVSLEFACRSGKVTIRMASSFSLTVNLLWRPLKEVKRD</sequence>
<evidence type="ECO:0000313" key="1">
    <source>
        <dbReference type="EMBL" id="CAL1278787.1"/>
    </source>
</evidence>
<protein>
    <submittedName>
        <fullName evidence="1">Uncharacterized protein</fullName>
    </submittedName>
</protein>
<accession>A0AAV2A418</accession>
<keyword evidence="2" id="KW-1185">Reference proteome</keyword>